<gene>
    <name evidence="1" type="ORF">CBQ26_13615</name>
</gene>
<keyword evidence="2" id="KW-1185">Reference proteome</keyword>
<dbReference type="AlphaFoldDB" id="A0A246BIK2"/>
<comment type="caution">
    <text evidence="1">The sequence shown here is derived from an EMBL/GenBank/DDBJ whole genome shotgun (WGS) entry which is preliminary data.</text>
</comment>
<name>A0A246BIK2_9DEIO</name>
<proteinExistence type="predicted"/>
<dbReference type="Gene3D" id="3.40.50.10910">
    <property type="entry name" value="Amidohydrolase"/>
    <property type="match status" value="1"/>
</dbReference>
<evidence type="ECO:0000313" key="1">
    <source>
        <dbReference type="EMBL" id="OWL95084.1"/>
    </source>
</evidence>
<dbReference type="Proteomes" id="UP000197208">
    <property type="component" value="Unassembled WGS sequence"/>
</dbReference>
<protein>
    <submittedName>
        <fullName evidence="1">Uncharacterized protein</fullName>
    </submittedName>
</protein>
<accession>A0A246BIK2</accession>
<dbReference type="RefSeq" id="WP_088249172.1">
    <property type="nucleotide sequence ID" value="NZ_NHMK01000020.1"/>
</dbReference>
<reference evidence="1 2" key="1">
    <citation type="submission" date="2017-05" db="EMBL/GenBank/DDBJ databases">
        <title>De novo genome assembly of Deniococcus indicus strain DR1.</title>
        <authorList>
            <person name="Chauhan D."/>
            <person name="Yennamalli R.M."/>
            <person name="Priyadarshini R."/>
        </authorList>
    </citation>
    <scope>NUCLEOTIDE SEQUENCE [LARGE SCALE GENOMIC DNA]</scope>
    <source>
        <strain evidence="1 2">DR1</strain>
    </source>
</reference>
<dbReference type="EMBL" id="NHMK01000020">
    <property type="protein sequence ID" value="OWL95084.1"/>
    <property type="molecule type" value="Genomic_DNA"/>
</dbReference>
<organism evidence="1 2">
    <name type="scientific">Deinococcus indicus</name>
    <dbReference type="NCBI Taxonomy" id="223556"/>
    <lineage>
        <taxon>Bacteria</taxon>
        <taxon>Thermotogati</taxon>
        <taxon>Deinococcota</taxon>
        <taxon>Deinococci</taxon>
        <taxon>Deinococcales</taxon>
        <taxon>Deinococcaceae</taxon>
        <taxon>Deinococcus</taxon>
    </lineage>
</organism>
<sequence length="95" mass="10611">MPLLEAAFVLDTPIDTQEVREAVSAVARQMNVMLVDVHLDIDEGPSGEVQFVQAELLCTPEEAHMWLMRVLVRLEGEEGYAELVTVRIDGVEFQA</sequence>
<evidence type="ECO:0000313" key="2">
    <source>
        <dbReference type="Proteomes" id="UP000197208"/>
    </source>
</evidence>